<dbReference type="Pfam" id="PF12589">
    <property type="entry name" value="WBS_methylT"/>
    <property type="match status" value="1"/>
</dbReference>
<comment type="caution">
    <text evidence="7">The sequence shown here is derived from an EMBL/GenBank/DDBJ whole genome shotgun (WGS) entry which is preliminary data.</text>
</comment>
<dbReference type="InterPro" id="IPR029063">
    <property type="entry name" value="SAM-dependent_MTases_sf"/>
</dbReference>
<dbReference type="PANTHER" id="PTHR12734">
    <property type="entry name" value="METHYLTRANSFERASE-RELATED"/>
    <property type="match status" value="1"/>
</dbReference>
<dbReference type="InterPro" id="IPR039769">
    <property type="entry name" value="Bud23-like"/>
</dbReference>
<dbReference type="CDD" id="cd02440">
    <property type="entry name" value="AdoMet_MTases"/>
    <property type="match status" value="1"/>
</dbReference>
<dbReference type="PANTHER" id="PTHR12734:SF0">
    <property type="entry name" value="18S RRNA (GUANINE-N(7))-METHYLTRANSFERASE-RELATED"/>
    <property type="match status" value="1"/>
</dbReference>
<evidence type="ECO:0000256" key="2">
    <source>
        <dbReference type="ARBA" id="ARBA00022679"/>
    </source>
</evidence>
<evidence type="ECO:0000256" key="4">
    <source>
        <dbReference type="SAM" id="MobiDB-lite"/>
    </source>
</evidence>
<protein>
    <submittedName>
        <fullName evidence="7">Williams-beuren syndrome critical region protein</fullName>
    </submittedName>
</protein>
<dbReference type="InterPro" id="IPR022238">
    <property type="entry name" value="Bud23_C"/>
</dbReference>
<feature type="domain" description="18S rRNA (guanine(1575)-N(7))-methyltransferase Bud23 C-terminal" evidence="5">
    <location>
        <begin position="164"/>
        <end position="244"/>
    </location>
</feature>
<evidence type="ECO:0000256" key="1">
    <source>
        <dbReference type="ARBA" id="ARBA00022603"/>
    </source>
</evidence>
<feature type="domain" description="Methyltransferase" evidence="6">
    <location>
        <begin position="53"/>
        <end position="124"/>
    </location>
</feature>
<keyword evidence="8" id="KW-1185">Reference proteome</keyword>
<gene>
    <name evidence="7" type="ORF">PAPYR_8298</name>
</gene>
<evidence type="ECO:0000259" key="6">
    <source>
        <dbReference type="Pfam" id="PF13649"/>
    </source>
</evidence>
<evidence type="ECO:0000256" key="3">
    <source>
        <dbReference type="ARBA" id="ARBA00022691"/>
    </source>
</evidence>
<dbReference type="Proteomes" id="UP001141327">
    <property type="component" value="Unassembled WGS sequence"/>
</dbReference>
<keyword evidence="1" id="KW-0489">Methyltransferase</keyword>
<organism evidence="7 8">
    <name type="scientific">Paratrimastix pyriformis</name>
    <dbReference type="NCBI Taxonomy" id="342808"/>
    <lineage>
        <taxon>Eukaryota</taxon>
        <taxon>Metamonada</taxon>
        <taxon>Preaxostyla</taxon>
        <taxon>Paratrimastigidae</taxon>
        <taxon>Paratrimastix</taxon>
    </lineage>
</organism>
<feature type="region of interest" description="Disordered" evidence="4">
    <location>
        <begin position="220"/>
        <end position="248"/>
    </location>
</feature>
<evidence type="ECO:0000259" key="5">
    <source>
        <dbReference type="Pfam" id="PF12589"/>
    </source>
</evidence>
<dbReference type="SUPFAM" id="SSF53335">
    <property type="entry name" value="S-adenosyl-L-methionine-dependent methyltransferases"/>
    <property type="match status" value="1"/>
</dbReference>
<accession>A0ABQ8UDF0</accession>
<dbReference type="Gene3D" id="3.40.50.150">
    <property type="entry name" value="Vaccinia Virus protein VP39"/>
    <property type="match status" value="1"/>
</dbReference>
<reference evidence="7" key="1">
    <citation type="journal article" date="2022" name="bioRxiv">
        <title>Genomics of Preaxostyla Flagellates Illuminates Evolutionary Transitions and the Path Towards Mitochondrial Loss.</title>
        <authorList>
            <person name="Novak L.V.F."/>
            <person name="Treitli S.C."/>
            <person name="Pyrih J."/>
            <person name="Halakuc P."/>
            <person name="Pipaliya S.V."/>
            <person name="Vacek V."/>
            <person name="Brzon O."/>
            <person name="Soukal P."/>
            <person name="Eme L."/>
            <person name="Dacks J.B."/>
            <person name="Karnkowska A."/>
            <person name="Elias M."/>
            <person name="Hampl V."/>
        </authorList>
    </citation>
    <scope>NUCLEOTIDE SEQUENCE</scope>
    <source>
        <strain evidence="7">RCP-MX</strain>
    </source>
</reference>
<dbReference type="InterPro" id="IPR041698">
    <property type="entry name" value="Methyltransf_25"/>
</dbReference>
<evidence type="ECO:0000313" key="7">
    <source>
        <dbReference type="EMBL" id="KAJ4456471.1"/>
    </source>
</evidence>
<keyword evidence="2" id="KW-0808">Transferase</keyword>
<proteinExistence type="predicted"/>
<keyword evidence="3" id="KW-0949">S-adenosyl-L-methionine</keyword>
<dbReference type="Pfam" id="PF13649">
    <property type="entry name" value="Methyltransf_25"/>
    <property type="match status" value="1"/>
</dbReference>
<evidence type="ECO:0000313" key="8">
    <source>
        <dbReference type="Proteomes" id="UP001141327"/>
    </source>
</evidence>
<feature type="compositionally biased region" description="Basic residues" evidence="4">
    <location>
        <begin position="239"/>
        <end position="248"/>
    </location>
</feature>
<dbReference type="EMBL" id="JAPMOS010000069">
    <property type="protein sequence ID" value="KAJ4456471.1"/>
    <property type="molecule type" value="Genomic_DNA"/>
</dbReference>
<sequence length="248" mass="27894">MSRPEHFAPPEIFYNDLEAQKYNKNTRMIQIQTRLSRRAIELLALPAGGSKMILDIGCGSGLSGTVLDDDGHFWVGCDISRSMLNVAEDRDVGGDLLQNDIGEGLPFRPSSFDGAIRAVLQFYPETPSQMEFLTTAATRAGFSGGLLVDYPNSTRQKKYYLVLFSGTPVGAFQHQMPRALDGEVPDELQEEIAFQAKRERFNERHAKKSPAEQRREWIVRKKAKQRAQGKAVPKDTKYTARRRPGRGF</sequence>
<name>A0ABQ8UDF0_9EUKA</name>